<gene>
    <name evidence="2" type="ORF">GSMUA_68850.1</name>
</gene>
<protein>
    <submittedName>
        <fullName evidence="2">(wild Malaysian banana) hypothetical protein</fullName>
    </submittedName>
</protein>
<evidence type="ECO:0000313" key="3">
    <source>
        <dbReference type="EnsemblPlants" id="Ma02_p13900.1"/>
    </source>
</evidence>
<dbReference type="Gramene" id="Ma02_t13900.1">
    <property type="protein sequence ID" value="Ma02_p13900.1"/>
    <property type="gene ID" value="Ma02_g13900"/>
</dbReference>
<dbReference type="InParanoid" id="A0A804I2J2"/>
<dbReference type="AlphaFoldDB" id="A0A804I2J2"/>
<proteinExistence type="predicted"/>
<dbReference type="EMBL" id="HG996467">
    <property type="protein sequence ID" value="CAG1861991.1"/>
    <property type="molecule type" value="Genomic_DNA"/>
</dbReference>
<accession>A0A804I2J2</accession>
<evidence type="ECO:0000313" key="2">
    <source>
        <dbReference type="EMBL" id="CAG1861991.1"/>
    </source>
</evidence>
<reference evidence="2" key="1">
    <citation type="submission" date="2021-03" db="EMBL/GenBank/DDBJ databases">
        <authorList>
            <consortium name="Genoscope - CEA"/>
            <person name="William W."/>
        </authorList>
    </citation>
    <scope>NUCLEOTIDE SEQUENCE</scope>
    <source>
        <strain evidence="2">Doubled-haploid Pahang</strain>
    </source>
</reference>
<evidence type="ECO:0000256" key="1">
    <source>
        <dbReference type="SAM" id="MobiDB-lite"/>
    </source>
</evidence>
<name>A0A804I2J2_MUSAM</name>
<dbReference type="EnsemblPlants" id="Ma02_t13900.1">
    <property type="protein sequence ID" value="Ma02_p13900.1"/>
    <property type="gene ID" value="Ma02_g13900"/>
</dbReference>
<feature type="region of interest" description="Disordered" evidence="1">
    <location>
        <begin position="1"/>
        <end position="25"/>
    </location>
</feature>
<reference evidence="3" key="2">
    <citation type="submission" date="2021-05" db="UniProtKB">
        <authorList>
            <consortium name="EnsemblPlants"/>
        </authorList>
    </citation>
    <scope>IDENTIFICATION</scope>
    <source>
        <strain evidence="3">subsp. malaccensis</strain>
    </source>
</reference>
<sequence>MSIQTSRTRRQSGKASALVPEEEDEGGEVFASTSVLHHSASSSSSGVALHLRHHWRRKRRQVSTSVGIRKSISVLSYISFLRWEDSLNERYPHIVYEEYSAGSINDKCVTDSLTKCDCDMIEEMLVMGLTRLSWERVDVSIQRFTAHSVIQVKDPFEHSEGADVIQHMIDHFLI</sequence>
<dbReference type="Proteomes" id="UP000012960">
    <property type="component" value="Unplaced"/>
</dbReference>
<keyword evidence="4" id="KW-1185">Reference proteome</keyword>
<organism evidence="3 4">
    <name type="scientific">Musa acuminata subsp. malaccensis</name>
    <name type="common">Wild banana</name>
    <name type="synonym">Musa malaccensis</name>
    <dbReference type="NCBI Taxonomy" id="214687"/>
    <lineage>
        <taxon>Eukaryota</taxon>
        <taxon>Viridiplantae</taxon>
        <taxon>Streptophyta</taxon>
        <taxon>Embryophyta</taxon>
        <taxon>Tracheophyta</taxon>
        <taxon>Spermatophyta</taxon>
        <taxon>Magnoliopsida</taxon>
        <taxon>Liliopsida</taxon>
        <taxon>Zingiberales</taxon>
        <taxon>Musaceae</taxon>
        <taxon>Musa</taxon>
    </lineage>
</organism>
<evidence type="ECO:0000313" key="4">
    <source>
        <dbReference type="Proteomes" id="UP000012960"/>
    </source>
</evidence>